<accession>A0AAJ0DFA0</accession>
<evidence type="ECO:0000256" key="1">
    <source>
        <dbReference type="ARBA" id="ARBA00022669"/>
    </source>
</evidence>
<dbReference type="CDD" id="cd00035">
    <property type="entry name" value="ChtBD1"/>
    <property type="match status" value="1"/>
</dbReference>
<proteinExistence type="predicted"/>
<evidence type="ECO:0000259" key="6">
    <source>
        <dbReference type="PROSITE" id="PS50941"/>
    </source>
</evidence>
<dbReference type="SUPFAM" id="SSF50965">
    <property type="entry name" value="Galactose oxidase, central domain"/>
    <property type="match status" value="1"/>
</dbReference>
<dbReference type="Pfam" id="PF09118">
    <property type="entry name" value="GO-like_E_set"/>
    <property type="match status" value="1"/>
</dbReference>
<dbReference type="SUPFAM" id="SSF81296">
    <property type="entry name" value="E set domains"/>
    <property type="match status" value="1"/>
</dbReference>
<comment type="caution">
    <text evidence="7">The sequence shown here is derived from an EMBL/GenBank/DDBJ whole genome shotgun (WGS) entry which is preliminary data.</text>
</comment>
<dbReference type="InterPro" id="IPR011043">
    <property type="entry name" value="Gal_Oxase/kelch_b-propeller"/>
</dbReference>
<dbReference type="InterPro" id="IPR037293">
    <property type="entry name" value="Gal_Oxidase_central_sf"/>
</dbReference>
<evidence type="ECO:0000256" key="4">
    <source>
        <dbReference type="SAM" id="MobiDB-lite"/>
    </source>
</evidence>
<dbReference type="Gene3D" id="2.60.40.10">
    <property type="entry name" value="Immunoglobulins"/>
    <property type="match status" value="1"/>
</dbReference>
<dbReference type="InterPro" id="IPR001002">
    <property type="entry name" value="Chitin-bd_1"/>
</dbReference>
<dbReference type="InterPro" id="IPR036861">
    <property type="entry name" value="Endochitinase-like_sf"/>
</dbReference>
<comment type="caution">
    <text evidence="3">Lacks conserved residue(s) required for the propagation of feature annotation.</text>
</comment>
<dbReference type="PANTHER" id="PTHR32208:SF21">
    <property type="entry name" value="LOW QUALITY PROTEIN: ALDEHYDE OXIDASE GLOX-LIKE"/>
    <property type="match status" value="1"/>
</dbReference>
<dbReference type="InterPro" id="IPR009880">
    <property type="entry name" value="Glyoxal_oxidase_N"/>
</dbReference>
<gene>
    <name evidence="7" type="ORF">LTR09_009683</name>
</gene>
<dbReference type="Pfam" id="PF07250">
    <property type="entry name" value="Glyoxal_oxid_N"/>
    <property type="match status" value="1"/>
</dbReference>
<dbReference type="GO" id="GO:0008061">
    <property type="term" value="F:chitin binding"/>
    <property type="evidence" value="ECO:0007669"/>
    <property type="project" value="UniProtKB-UniRule"/>
</dbReference>
<dbReference type="CDD" id="cd02851">
    <property type="entry name" value="E_set_GO_C"/>
    <property type="match status" value="1"/>
</dbReference>
<dbReference type="PROSITE" id="PS50941">
    <property type="entry name" value="CHIT_BIND_I_2"/>
    <property type="match status" value="2"/>
</dbReference>
<feature type="chain" id="PRO_5042496515" description="Chitin-binding type-1 domain-containing protein" evidence="5">
    <location>
        <begin position="16"/>
        <end position="740"/>
    </location>
</feature>
<evidence type="ECO:0000256" key="2">
    <source>
        <dbReference type="ARBA" id="ARBA00022729"/>
    </source>
</evidence>
<dbReference type="InterPro" id="IPR015202">
    <property type="entry name" value="GO-like_E_set"/>
</dbReference>
<dbReference type="PANTHER" id="PTHR32208">
    <property type="entry name" value="SECRETED PROTEIN-RELATED"/>
    <property type="match status" value="1"/>
</dbReference>
<feature type="signal peptide" evidence="5">
    <location>
        <begin position="1"/>
        <end position="15"/>
    </location>
</feature>
<evidence type="ECO:0000256" key="3">
    <source>
        <dbReference type="PROSITE-ProRule" id="PRU00261"/>
    </source>
</evidence>
<dbReference type="SUPFAM" id="SSF57016">
    <property type="entry name" value="Plant lectins/antimicrobial peptides"/>
    <property type="match status" value="2"/>
</dbReference>
<feature type="domain" description="Chitin-binding type-1" evidence="6">
    <location>
        <begin position="161"/>
        <end position="207"/>
    </location>
</feature>
<dbReference type="AlphaFoldDB" id="A0AAJ0DFA0"/>
<feature type="compositionally biased region" description="Polar residues" evidence="4">
    <location>
        <begin position="146"/>
        <end position="159"/>
    </location>
</feature>
<dbReference type="Pfam" id="PF00187">
    <property type="entry name" value="Chitin_bind_1"/>
    <property type="match status" value="1"/>
</dbReference>
<feature type="region of interest" description="Disordered" evidence="4">
    <location>
        <begin position="114"/>
        <end position="159"/>
    </location>
</feature>
<keyword evidence="1 3" id="KW-0147">Chitin-binding</keyword>
<keyword evidence="8" id="KW-1185">Reference proteome</keyword>
<evidence type="ECO:0000313" key="7">
    <source>
        <dbReference type="EMBL" id="KAK3049029.1"/>
    </source>
</evidence>
<feature type="disulfide bond" evidence="3">
    <location>
        <begin position="107"/>
        <end position="111"/>
    </location>
</feature>
<dbReference type="EMBL" id="JAWDJX010000043">
    <property type="protein sequence ID" value="KAK3049029.1"/>
    <property type="molecule type" value="Genomic_DNA"/>
</dbReference>
<sequence>MKLLVYLALAAIATANIIIPYIQPTCDYHQNPDNCLRGHICSEKNECVPAALQASLSTRASPPRPDGRCGRDFDDAPCDPEGAYGGCCSQYGFCGKTTGHCLVANGCQSGCDQPSTTPDPPGPSSASQNATPPDPSLSEPVIGPGATSSPTAVPSGPVTTDGTCGASNGDTTCGSWRVHGSCCSMYGFCGNTSAHCGKGCQSGPCNQAPIAPAPGPSPAPPSSAPGSFDVVGDSGVPAMHAALMPNGRVVFLDKVEKYTHLTLPNGQLAYSSEYDPATNERVPLAYKTNAFCSGGSFLADGTLVNVGGNGPLTWLDFTVGDGFRGLRYLTRSANDRSLDGQSWSEPGNLLDTPRWYASVQIMPDGTLFVASGSLNGLTPADQKNNNPTYEILDAQGRSLGQSIPMILLKKAEPYYMYPFIHLLSDGTLFVFTSKSSEVFDVPKGETVKELPDLPGDYRTYPNTGGSVLLPLTSSNNWQPDIVICGGGAYQDITSPTDPSCGRIQPLNNDATWEMDSMPEGRGMVEGTLLPDGTVLWLNGAQQGAQGFELATNPAFEALVYDPGSALGQRWSSGASSEIPRLYHSVALLLLDGTVMIAGSNPWAMPVLQGTPDYPYTTDFRVEIYTPPYLSGDNANKRPASVKLSSTKLAANAETFSINFNVPAGVQDLKITLYHGGFVTHSLHMSHRMLFLDFEGFQVGLEQQSLKVSMPPNNNVAPPGPYVLYVVADGVPSVGLFVMVS</sequence>
<keyword evidence="2 5" id="KW-0732">Signal</keyword>
<protein>
    <recommendedName>
        <fullName evidence="6">Chitin-binding type-1 domain-containing protein</fullName>
    </recommendedName>
</protein>
<dbReference type="Proteomes" id="UP001271007">
    <property type="component" value="Unassembled WGS sequence"/>
</dbReference>
<feature type="disulfide bond" evidence="3">
    <location>
        <begin position="182"/>
        <end position="196"/>
    </location>
</feature>
<keyword evidence="3" id="KW-1015">Disulfide bond</keyword>
<dbReference type="InterPro" id="IPR014756">
    <property type="entry name" value="Ig_E-set"/>
</dbReference>
<dbReference type="Gene3D" id="2.130.10.80">
    <property type="entry name" value="Galactose oxidase/kelch, beta-propeller"/>
    <property type="match status" value="1"/>
</dbReference>
<dbReference type="CDD" id="cd11618">
    <property type="entry name" value="ChtBD1_1"/>
    <property type="match status" value="1"/>
</dbReference>
<feature type="disulfide bond" evidence="3">
    <location>
        <begin position="87"/>
        <end position="101"/>
    </location>
</feature>
<name>A0AAJ0DFA0_9PEZI</name>
<dbReference type="InterPro" id="IPR013783">
    <property type="entry name" value="Ig-like_fold"/>
</dbReference>
<feature type="domain" description="Chitin-binding type-1" evidence="6">
    <location>
        <begin position="66"/>
        <end position="113"/>
    </location>
</feature>
<dbReference type="Gene3D" id="3.30.60.10">
    <property type="entry name" value="Endochitinase-like"/>
    <property type="match status" value="2"/>
</dbReference>
<organism evidence="7 8">
    <name type="scientific">Extremus antarcticus</name>
    <dbReference type="NCBI Taxonomy" id="702011"/>
    <lineage>
        <taxon>Eukaryota</taxon>
        <taxon>Fungi</taxon>
        <taxon>Dikarya</taxon>
        <taxon>Ascomycota</taxon>
        <taxon>Pezizomycotina</taxon>
        <taxon>Dothideomycetes</taxon>
        <taxon>Dothideomycetidae</taxon>
        <taxon>Mycosphaerellales</taxon>
        <taxon>Extremaceae</taxon>
        <taxon>Extremus</taxon>
    </lineage>
</organism>
<reference evidence="7" key="1">
    <citation type="submission" date="2023-04" db="EMBL/GenBank/DDBJ databases">
        <title>Black Yeasts Isolated from many extreme environments.</title>
        <authorList>
            <person name="Coleine C."/>
            <person name="Stajich J.E."/>
            <person name="Selbmann L."/>
        </authorList>
    </citation>
    <scope>NUCLEOTIDE SEQUENCE</scope>
    <source>
        <strain evidence="7">CCFEE 5312</strain>
    </source>
</reference>
<evidence type="ECO:0000256" key="5">
    <source>
        <dbReference type="SAM" id="SignalP"/>
    </source>
</evidence>
<evidence type="ECO:0000313" key="8">
    <source>
        <dbReference type="Proteomes" id="UP001271007"/>
    </source>
</evidence>
<dbReference type="SMART" id="SM00270">
    <property type="entry name" value="ChtBD1"/>
    <property type="match status" value="2"/>
</dbReference>